<proteinExistence type="predicted"/>
<accession>A0ABX6W4H2</accession>
<evidence type="ECO:0000313" key="2">
    <source>
        <dbReference type="Proteomes" id="UP000663421"/>
    </source>
</evidence>
<dbReference type="EMBL" id="CP065050">
    <property type="protein sequence ID" value="QPI56304.1"/>
    <property type="molecule type" value="Genomic_DNA"/>
</dbReference>
<reference evidence="1 2" key="1">
    <citation type="submission" date="2020-11" db="EMBL/GenBank/DDBJ databases">
        <title>Complete genome sequence unveiled secondary metabolic potentials in Streptomyces solisilvae HNM0141.</title>
        <authorList>
            <person name="Huang X."/>
        </authorList>
    </citation>
    <scope>NUCLEOTIDE SEQUENCE [LARGE SCALE GENOMIC DNA]</scope>
    <source>
        <strain evidence="1 2">HNM0141</strain>
    </source>
</reference>
<gene>
    <name evidence="1" type="ORF">I1A49_16370</name>
</gene>
<evidence type="ECO:0008006" key="3">
    <source>
        <dbReference type="Google" id="ProtNLM"/>
    </source>
</evidence>
<evidence type="ECO:0000313" key="1">
    <source>
        <dbReference type="EMBL" id="QPI56304.1"/>
    </source>
</evidence>
<dbReference type="Proteomes" id="UP000663421">
    <property type="component" value="Chromosome"/>
</dbReference>
<name>A0ABX6W4H2_STRMQ</name>
<organism evidence="1 2">
    <name type="scientific">Streptomyces malaysiensis</name>
    <dbReference type="NCBI Taxonomy" id="92644"/>
    <lineage>
        <taxon>Bacteria</taxon>
        <taxon>Bacillati</taxon>
        <taxon>Actinomycetota</taxon>
        <taxon>Actinomycetes</taxon>
        <taxon>Kitasatosporales</taxon>
        <taxon>Streptomycetaceae</taxon>
        <taxon>Streptomyces</taxon>
        <taxon>Streptomyces violaceusniger group</taxon>
    </lineage>
</organism>
<sequence length="63" mass="7337">MNYQEKYELRCTFIGGDTYVREYEDPEEAQRAFEKEERTIACGQSVQLVRVSEVTLASSVRAR</sequence>
<protein>
    <recommendedName>
        <fullName evidence="3">SPOR domain-containing protein</fullName>
    </recommendedName>
</protein>
<keyword evidence="2" id="KW-1185">Reference proteome</keyword>